<dbReference type="PROSITE" id="PS50883">
    <property type="entry name" value="EAL"/>
    <property type="match status" value="1"/>
</dbReference>
<evidence type="ECO:0000313" key="3">
    <source>
        <dbReference type="Proteomes" id="UP001432180"/>
    </source>
</evidence>
<dbReference type="InterPro" id="IPR035919">
    <property type="entry name" value="EAL_sf"/>
</dbReference>
<dbReference type="PANTHER" id="PTHR33121">
    <property type="entry name" value="CYCLIC DI-GMP PHOSPHODIESTERASE PDEF"/>
    <property type="match status" value="1"/>
</dbReference>
<keyword evidence="3" id="KW-1185">Reference proteome</keyword>
<organism evidence="2 3">
    <name type="scientific">Thiorhodovibrio winogradskyi</name>
    <dbReference type="NCBI Taxonomy" id="77007"/>
    <lineage>
        <taxon>Bacteria</taxon>
        <taxon>Pseudomonadati</taxon>
        <taxon>Pseudomonadota</taxon>
        <taxon>Gammaproteobacteria</taxon>
        <taxon>Chromatiales</taxon>
        <taxon>Chromatiaceae</taxon>
        <taxon>Thiorhodovibrio</taxon>
    </lineage>
</organism>
<proteinExistence type="predicted"/>
<dbReference type="SUPFAM" id="SSF141868">
    <property type="entry name" value="EAL domain-like"/>
    <property type="match status" value="1"/>
</dbReference>
<dbReference type="EMBL" id="CP121472">
    <property type="protein sequence ID" value="WPL19165.1"/>
    <property type="molecule type" value="Genomic_DNA"/>
</dbReference>
<evidence type="ECO:0000313" key="2">
    <source>
        <dbReference type="EMBL" id="WPL19165.1"/>
    </source>
</evidence>
<name>A0ABZ0SHW4_9GAMM</name>
<protein>
    <submittedName>
        <fullName evidence="2">Bacteriophytochrome cph2</fullName>
    </submittedName>
</protein>
<dbReference type="Gene3D" id="3.20.20.450">
    <property type="entry name" value="EAL domain"/>
    <property type="match status" value="1"/>
</dbReference>
<feature type="domain" description="EAL" evidence="1">
    <location>
        <begin position="1"/>
        <end position="143"/>
    </location>
</feature>
<dbReference type="Proteomes" id="UP001432180">
    <property type="component" value="Chromosome"/>
</dbReference>
<accession>A0ABZ0SHW4</accession>
<evidence type="ECO:0000259" key="1">
    <source>
        <dbReference type="PROSITE" id="PS50883"/>
    </source>
</evidence>
<reference evidence="2 3" key="1">
    <citation type="journal article" date="2023" name="Microorganisms">
        <title>Thiorhodovibrio frisius and Trv. litoralis spp. nov., Two Novel Members from a Clade of Fastidious Purple Sulfur Bacteria That Exhibit Unique Red-Shifted Light-Harvesting Capabilities.</title>
        <authorList>
            <person name="Methner A."/>
            <person name="Kuzyk S.B."/>
            <person name="Petersen J."/>
            <person name="Bauer S."/>
            <person name="Brinkmann H."/>
            <person name="Sichau K."/>
            <person name="Wanner G."/>
            <person name="Wolf J."/>
            <person name="Neumann-Schaal M."/>
            <person name="Henke P."/>
            <person name="Tank M."/>
            <person name="Sproer C."/>
            <person name="Bunk B."/>
            <person name="Overmann J."/>
        </authorList>
    </citation>
    <scope>NUCLEOTIDE SEQUENCE [LARGE SCALE GENOMIC DNA]</scope>
    <source>
        <strain evidence="2 3">DSM 6702</strain>
    </source>
</reference>
<dbReference type="InterPro" id="IPR001633">
    <property type="entry name" value="EAL_dom"/>
</dbReference>
<dbReference type="CDD" id="cd01948">
    <property type="entry name" value="EAL"/>
    <property type="match status" value="1"/>
</dbReference>
<dbReference type="Pfam" id="PF00563">
    <property type="entry name" value="EAL"/>
    <property type="match status" value="1"/>
</dbReference>
<dbReference type="InterPro" id="IPR050706">
    <property type="entry name" value="Cyclic-di-GMP_PDE-like"/>
</dbReference>
<sequence length="143" mass="15787">MTDALKTSGANPKRLKLEVTESLLFDNLDQVTKTMAHLKAEGIKLSLDDFGTGFSSLAYLKRLPFDQLKIDQSFVRDLPCDDNDAAIVRTIITLGQSLGLDVIAEGVETATARDFLASHGCSHYQGFFFARPMPIEDFESLLD</sequence>
<gene>
    <name evidence="2" type="primary">cph2_16</name>
    <name evidence="2" type="ORF">Thiowin_04272</name>
</gene>
<dbReference type="PANTHER" id="PTHR33121:SF70">
    <property type="entry name" value="SIGNALING PROTEIN YKOW"/>
    <property type="match status" value="1"/>
</dbReference>
<dbReference type="SMART" id="SM00052">
    <property type="entry name" value="EAL"/>
    <property type="match status" value="1"/>
</dbReference>